<accession>A0A915ZJZ4</accession>
<dbReference type="EMBL" id="CAGKOT010000037">
    <property type="protein sequence ID" value="CAB5377261.1"/>
    <property type="molecule type" value="Genomic_DNA"/>
</dbReference>
<evidence type="ECO:0000313" key="2">
    <source>
        <dbReference type="EMBL" id="CAB5377261.1"/>
    </source>
</evidence>
<protein>
    <submittedName>
        <fullName evidence="2">Uncharacterized protein</fullName>
    </submittedName>
</protein>
<gene>
    <name evidence="2" type="ORF">CHRIB12_LOCUS15649</name>
</gene>
<dbReference type="Proteomes" id="UP000684084">
    <property type="component" value="Unassembled WGS sequence"/>
</dbReference>
<feature type="compositionally biased region" description="Polar residues" evidence="1">
    <location>
        <begin position="1"/>
        <end position="14"/>
    </location>
</feature>
<proteinExistence type="predicted"/>
<reference evidence="2" key="1">
    <citation type="submission" date="2020-05" db="EMBL/GenBank/DDBJ databases">
        <authorList>
            <person name="Rincon C."/>
            <person name="Sanders R I."/>
            <person name="Robbins C."/>
            <person name="Chaturvedi A."/>
        </authorList>
    </citation>
    <scope>NUCLEOTIDE SEQUENCE</scope>
    <source>
        <strain evidence="2">CHB12</strain>
    </source>
</reference>
<evidence type="ECO:0000313" key="3">
    <source>
        <dbReference type="Proteomes" id="UP000684084"/>
    </source>
</evidence>
<sequence>MQNCDFEQVSNDSNEVQEDTDDLTTEDSSDLANCINGLYRLLDLCNDIESSGIVDKIIISKEYLGKLCNDMVQSSFKSISEINYSELNSISFRLIGCYGNRILIAKLLLNKNIIDQQLYKLLTTSNLLLPGIYFLKIKRNMVNLHRYLTKLTDHQICLMSDEDLKGLNLGKIDDTDYSDDSDDLDYEFTVKRSQEEKEDFNIDNGFKVNLPNNIKTEINNQNEGDIPLYPIVVESTTNQSFVTRQLIKGIRHSKIVLARVSVEKFPNHLKTKLQGRYLRIDRNKMDIYALELFIKHGLGMEESLTPLYDAISTVKDIEIIQKMAIIKLHDFESIFDKYIIRDNCLSRTNISDTDLERIRTSIFNVFKTSNIYKAEQMTSKMSDEEFIDELMEYELFEGYEEIRENIINIFIEEYHKWKNNQVNKLKREYEEEKKIIEKNMFGQICNEIETKYKDGGSMRLYLLNVKKNEESFTIEYGIEELQPDQLQLTIYETSLKVDTPSPILLNQYGTSFRIPQVYDFKKISQFDNFNEPKGLLAIYNTKEVKLDVFSFGDNRSSSPDGSYIVAFTKEILKDKSEEFDSIISTDDKKQRDYNNGIKEINRVYVYFSGEYGGPVNKVIDLPLNFKFLDP</sequence>
<dbReference type="AlphaFoldDB" id="A0A915ZJZ4"/>
<feature type="compositionally biased region" description="Acidic residues" evidence="1">
    <location>
        <begin position="15"/>
        <end position="25"/>
    </location>
</feature>
<name>A0A915ZJZ4_9GLOM</name>
<evidence type="ECO:0000256" key="1">
    <source>
        <dbReference type="SAM" id="MobiDB-lite"/>
    </source>
</evidence>
<comment type="caution">
    <text evidence="2">The sequence shown here is derived from an EMBL/GenBank/DDBJ whole genome shotgun (WGS) entry which is preliminary data.</text>
</comment>
<dbReference type="OrthoDB" id="10394166at2759"/>
<organism evidence="2 3">
    <name type="scientific">Rhizophagus irregularis</name>
    <dbReference type="NCBI Taxonomy" id="588596"/>
    <lineage>
        <taxon>Eukaryota</taxon>
        <taxon>Fungi</taxon>
        <taxon>Fungi incertae sedis</taxon>
        <taxon>Mucoromycota</taxon>
        <taxon>Glomeromycotina</taxon>
        <taxon>Glomeromycetes</taxon>
        <taxon>Glomerales</taxon>
        <taxon>Glomeraceae</taxon>
        <taxon>Rhizophagus</taxon>
    </lineage>
</organism>
<feature type="region of interest" description="Disordered" evidence="1">
    <location>
        <begin position="1"/>
        <end position="25"/>
    </location>
</feature>